<feature type="compositionally biased region" description="Acidic residues" evidence="6">
    <location>
        <begin position="317"/>
        <end position="335"/>
    </location>
</feature>
<feature type="compositionally biased region" description="Basic and acidic residues" evidence="6">
    <location>
        <begin position="72"/>
        <end position="85"/>
    </location>
</feature>
<feature type="compositionally biased region" description="Basic and acidic residues" evidence="6">
    <location>
        <begin position="94"/>
        <end position="110"/>
    </location>
</feature>
<keyword evidence="1" id="KW-0479">Metal-binding</keyword>
<sequence>MELHSYSIDVFSLFKEKIQDAIGLVTQIPVEQKDEAWKFWELMSETVKLFTRIYIDGQQTVNIEVCVNTEDDSNKQENSKQNEKQTKRKRGRPKHSDAEKQDSCDGESPKKVKRKQSKKSPAKTQRKSNTGDKKSEETSKKLKEDDPETVTKKVQGDDLNNVGSPPGSSDHGTVDDVVSSFNLDFSDLMSIPSSVEAPQSQMSNTNLQSPLHIDNVMTPVSNKEDLVKDNESSVNTCIYKDTSNKVELVKSLTDKENIVPVTVADDAIQPVIQFDILEESVATSPKTTVRRSYRKKKKNSKDKDIYKFENKMNSEGQTDDYQTDGDMDVYDDQDTDGLSRSKSRRKKRKRVKPQRDDSDNTDITCDVCDTKLSSFAALEADLARHKMKHSGEKPFLCELCPKSFTRLQYLNEHMNLHLGNRPHKCKKCPATFYDLSAYHRHIHKHRVEEKEKDKSKSNEEEQPTPSRLIMTRNAISQTTLEQIGAVLNQETERFQQHNDEHSYQTIIVSTDESHHESGDNSIQPSTSFVTKGDEEGQPEVYHISLDPNILSNDPANLIATVDFSAINLLANATTKQFTLS</sequence>
<keyword evidence="3 5" id="KW-0863">Zinc-finger</keyword>
<evidence type="ECO:0000313" key="8">
    <source>
        <dbReference type="EMBL" id="KAJ8301175.1"/>
    </source>
</evidence>
<protein>
    <recommendedName>
        <fullName evidence="7">C2H2-type domain-containing protein</fullName>
    </recommendedName>
</protein>
<evidence type="ECO:0000256" key="3">
    <source>
        <dbReference type="ARBA" id="ARBA00022771"/>
    </source>
</evidence>
<keyword evidence="9" id="KW-1185">Reference proteome</keyword>
<proteinExistence type="predicted"/>
<feature type="region of interest" description="Disordered" evidence="6">
    <location>
        <begin position="445"/>
        <end position="469"/>
    </location>
</feature>
<gene>
    <name evidence="8" type="ORF">KUTeg_020162</name>
</gene>
<feature type="compositionally biased region" description="Basic residues" evidence="6">
    <location>
        <begin position="111"/>
        <end position="126"/>
    </location>
</feature>
<feature type="compositionally biased region" description="Basic residues" evidence="6">
    <location>
        <begin position="341"/>
        <end position="352"/>
    </location>
</feature>
<dbReference type="Proteomes" id="UP001217089">
    <property type="component" value="Unassembled WGS sequence"/>
</dbReference>
<feature type="compositionally biased region" description="Polar residues" evidence="6">
    <location>
        <begin position="161"/>
        <end position="171"/>
    </location>
</feature>
<name>A0ABQ9E7N9_TEGGR</name>
<feature type="compositionally biased region" description="Polar residues" evidence="6">
    <location>
        <begin position="519"/>
        <end position="529"/>
    </location>
</feature>
<keyword evidence="4" id="KW-0862">Zinc</keyword>
<dbReference type="PROSITE" id="PS00028">
    <property type="entry name" value="ZINC_FINGER_C2H2_1"/>
    <property type="match status" value="2"/>
</dbReference>
<dbReference type="PROSITE" id="PS50157">
    <property type="entry name" value="ZINC_FINGER_C2H2_2"/>
    <property type="match status" value="2"/>
</dbReference>
<evidence type="ECO:0000256" key="4">
    <source>
        <dbReference type="ARBA" id="ARBA00022833"/>
    </source>
</evidence>
<feature type="region of interest" description="Disordered" evidence="6">
    <location>
        <begin position="510"/>
        <end position="535"/>
    </location>
</feature>
<evidence type="ECO:0000256" key="1">
    <source>
        <dbReference type="ARBA" id="ARBA00022723"/>
    </source>
</evidence>
<feature type="compositionally biased region" description="Basic and acidic residues" evidence="6">
    <location>
        <begin position="129"/>
        <end position="156"/>
    </location>
</feature>
<dbReference type="PANTHER" id="PTHR24379:SF121">
    <property type="entry name" value="C2H2-TYPE DOMAIN-CONTAINING PROTEIN"/>
    <property type="match status" value="1"/>
</dbReference>
<dbReference type="InterPro" id="IPR036236">
    <property type="entry name" value="Znf_C2H2_sf"/>
</dbReference>
<dbReference type="InterPro" id="IPR013087">
    <property type="entry name" value="Znf_C2H2_type"/>
</dbReference>
<dbReference type="SUPFAM" id="SSF57667">
    <property type="entry name" value="beta-beta-alpha zinc fingers"/>
    <property type="match status" value="1"/>
</dbReference>
<feature type="domain" description="C2H2-type" evidence="7">
    <location>
        <begin position="395"/>
        <end position="422"/>
    </location>
</feature>
<reference evidence="8 9" key="1">
    <citation type="submission" date="2022-12" db="EMBL/GenBank/DDBJ databases">
        <title>Chromosome-level genome of Tegillarca granosa.</title>
        <authorList>
            <person name="Kim J."/>
        </authorList>
    </citation>
    <scope>NUCLEOTIDE SEQUENCE [LARGE SCALE GENOMIC DNA]</scope>
    <source>
        <strain evidence="8">Teg-2019</strain>
        <tissue evidence="8">Adductor muscle</tissue>
    </source>
</reference>
<dbReference type="Gene3D" id="3.30.160.60">
    <property type="entry name" value="Classic Zinc Finger"/>
    <property type="match status" value="2"/>
</dbReference>
<evidence type="ECO:0000313" key="9">
    <source>
        <dbReference type="Proteomes" id="UP001217089"/>
    </source>
</evidence>
<comment type="caution">
    <text evidence="8">The sequence shown here is derived from an EMBL/GenBank/DDBJ whole genome shotgun (WGS) entry which is preliminary data.</text>
</comment>
<evidence type="ECO:0000259" key="7">
    <source>
        <dbReference type="PROSITE" id="PS50157"/>
    </source>
</evidence>
<dbReference type="SMART" id="SM00355">
    <property type="entry name" value="ZnF_C2H2"/>
    <property type="match status" value="3"/>
</dbReference>
<feature type="region of interest" description="Disordered" evidence="6">
    <location>
        <begin position="304"/>
        <end position="359"/>
    </location>
</feature>
<accession>A0ABQ9E7N9</accession>
<organism evidence="8 9">
    <name type="scientific">Tegillarca granosa</name>
    <name type="common">Malaysian cockle</name>
    <name type="synonym">Anadara granosa</name>
    <dbReference type="NCBI Taxonomy" id="220873"/>
    <lineage>
        <taxon>Eukaryota</taxon>
        <taxon>Metazoa</taxon>
        <taxon>Spiralia</taxon>
        <taxon>Lophotrochozoa</taxon>
        <taxon>Mollusca</taxon>
        <taxon>Bivalvia</taxon>
        <taxon>Autobranchia</taxon>
        <taxon>Pteriomorphia</taxon>
        <taxon>Arcoida</taxon>
        <taxon>Arcoidea</taxon>
        <taxon>Arcidae</taxon>
        <taxon>Tegillarca</taxon>
    </lineage>
</organism>
<feature type="region of interest" description="Disordered" evidence="6">
    <location>
        <begin position="71"/>
        <end position="175"/>
    </location>
</feature>
<keyword evidence="2" id="KW-0677">Repeat</keyword>
<feature type="compositionally biased region" description="Basic and acidic residues" evidence="6">
    <location>
        <begin position="446"/>
        <end position="459"/>
    </location>
</feature>
<dbReference type="EMBL" id="JARBDR010000918">
    <property type="protein sequence ID" value="KAJ8301175.1"/>
    <property type="molecule type" value="Genomic_DNA"/>
</dbReference>
<dbReference type="PANTHER" id="PTHR24379">
    <property type="entry name" value="KRAB AND ZINC FINGER DOMAIN-CONTAINING"/>
    <property type="match status" value="1"/>
</dbReference>
<feature type="domain" description="C2H2-type" evidence="7">
    <location>
        <begin position="423"/>
        <end position="450"/>
    </location>
</feature>
<evidence type="ECO:0000256" key="5">
    <source>
        <dbReference type="PROSITE-ProRule" id="PRU00042"/>
    </source>
</evidence>
<evidence type="ECO:0000256" key="6">
    <source>
        <dbReference type="SAM" id="MobiDB-lite"/>
    </source>
</evidence>
<evidence type="ECO:0000256" key="2">
    <source>
        <dbReference type="ARBA" id="ARBA00022737"/>
    </source>
</evidence>